<dbReference type="SMART" id="SM00852">
    <property type="entry name" value="MoCF_biosynth"/>
    <property type="match status" value="1"/>
</dbReference>
<dbReference type="AlphaFoldDB" id="A0A9C7G7W4"/>
<dbReference type="CDD" id="cd00885">
    <property type="entry name" value="cinA"/>
    <property type="match status" value="1"/>
</dbReference>
<dbReference type="InterPro" id="IPR036425">
    <property type="entry name" value="MoaB/Mog-like_dom_sf"/>
</dbReference>
<dbReference type="NCBIfam" id="TIGR00177">
    <property type="entry name" value="molyb_syn"/>
    <property type="match status" value="1"/>
</dbReference>
<dbReference type="HAMAP" id="MF_00226_B">
    <property type="entry name" value="CinA_B"/>
    <property type="match status" value="1"/>
</dbReference>
<sequence>MNAEIIAVGSELLLGQIVNTNARFLSQQLAELGVNVYFHTVVGDNPDRLKQALTNAEARADIILLTGGLGPTKDDLTKETIAKHLNTKLVMNPFALHSIEQFFARTRRIMTDNNKKQALVLENCHVLQNDNGMAPGMLYKQNEKIYILLPGPPKEMEPMFMTYGRQTLLKQLDTNEEIISRVLRFFGIGEAALETEIEDLIDSQTNPTIAPLASDGEVTLRLTAKHPDKNEAISLIDDVEKKIRSRVGQFFYGYDTTSLMDEAFSSLKTKGLTIACAESLTGGKFQEQFTAIPGAGDLLKGGIVCYSNEVKMDLLDINPLTIEQVGAVSEECARDLAINVANKLNSNIGISFTGVAGPSESEGKPVGTVYIGIYLKGNEPIVEKVELAGSREAIRTRAVKFGCHFLKQYLTNAQVEQS</sequence>
<dbReference type="NCBIfam" id="NF001813">
    <property type="entry name" value="PRK00549.1"/>
    <property type="match status" value="1"/>
</dbReference>
<dbReference type="Proteomes" id="UP000789845">
    <property type="component" value="Unassembled WGS sequence"/>
</dbReference>
<name>A0A9C7G7W4_9BACI</name>
<dbReference type="Gene3D" id="3.30.70.2860">
    <property type="match status" value="1"/>
</dbReference>
<gene>
    <name evidence="1 3" type="primary">cinA</name>
    <name evidence="3" type="ORF">NEOCIP111885_01067</name>
</gene>
<organism evidence="3 4">
    <name type="scientific">Pseudoneobacillus rhizosphaerae</name>
    <dbReference type="NCBI Taxonomy" id="2880968"/>
    <lineage>
        <taxon>Bacteria</taxon>
        <taxon>Bacillati</taxon>
        <taxon>Bacillota</taxon>
        <taxon>Bacilli</taxon>
        <taxon>Bacillales</taxon>
        <taxon>Bacillaceae</taxon>
        <taxon>Pseudoneobacillus</taxon>
    </lineage>
</organism>
<dbReference type="EMBL" id="CAKJTG010000005">
    <property type="protein sequence ID" value="CAG9607376.1"/>
    <property type="molecule type" value="Genomic_DNA"/>
</dbReference>
<dbReference type="InterPro" id="IPR008135">
    <property type="entry name" value="Competence-induced_CinA"/>
</dbReference>
<dbReference type="Pfam" id="PF00994">
    <property type="entry name" value="MoCF_biosynth"/>
    <property type="match status" value="1"/>
</dbReference>
<accession>A0A9C7G7W4</accession>
<dbReference type="NCBIfam" id="TIGR00200">
    <property type="entry name" value="cinA_nterm"/>
    <property type="match status" value="1"/>
</dbReference>
<dbReference type="Gene3D" id="3.90.950.20">
    <property type="entry name" value="CinA-like"/>
    <property type="match status" value="1"/>
</dbReference>
<comment type="similarity">
    <text evidence="1">Belongs to the CinA family.</text>
</comment>
<dbReference type="InterPro" id="IPR041424">
    <property type="entry name" value="CinA_KH"/>
</dbReference>
<reference evidence="3" key="1">
    <citation type="submission" date="2021-10" db="EMBL/GenBank/DDBJ databases">
        <authorList>
            <person name="Criscuolo A."/>
        </authorList>
    </citation>
    <scope>NUCLEOTIDE SEQUENCE</scope>
    <source>
        <strain evidence="3">CIP111885</strain>
    </source>
</reference>
<dbReference type="PANTHER" id="PTHR13939:SF0">
    <property type="entry name" value="NMN AMIDOHYDROLASE-LIKE PROTEIN YFAY"/>
    <property type="match status" value="1"/>
</dbReference>
<evidence type="ECO:0000313" key="3">
    <source>
        <dbReference type="EMBL" id="CAG9607376.1"/>
    </source>
</evidence>
<feature type="domain" description="MoaB/Mog" evidence="2">
    <location>
        <begin position="4"/>
        <end position="170"/>
    </location>
</feature>
<evidence type="ECO:0000313" key="4">
    <source>
        <dbReference type="Proteomes" id="UP000789845"/>
    </source>
</evidence>
<dbReference type="NCBIfam" id="TIGR00199">
    <property type="entry name" value="PncC_domain"/>
    <property type="match status" value="1"/>
</dbReference>
<dbReference type="InterPro" id="IPR036653">
    <property type="entry name" value="CinA-like_C"/>
</dbReference>
<dbReference type="PANTHER" id="PTHR13939">
    <property type="entry name" value="NICOTINAMIDE-NUCLEOTIDE AMIDOHYDROLASE PNCC"/>
    <property type="match status" value="1"/>
</dbReference>
<dbReference type="InterPro" id="IPR050101">
    <property type="entry name" value="CinA"/>
</dbReference>
<evidence type="ECO:0000256" key="1">
    <source>
        <dbReference type="HAMAP-Rule" id="MF_00226"/>
    </source>
</evidence>
<keyword evidence="4" id="KW-1185">Reference proteome</keyword>
<dbReference type="InterPro" id="IPR001453">
    <property type="entry name" value="MoaB/Mog_dom"/>
</dbReference>
<dbReference type="InterPro" id="IPR008136">
    <property type="entry name" value="CinA_C"/>
</dbReference>
<proteinExistence type="inferred from homology"/>
<dbReference type="Gene3D" id="3.40.980.10">
    <property type="entry name" value="MoaB/Mog-like domain"/>
    <property type="match status" value="1"/>
</dbReference>
<comment type="caution">
    <text evidence="3">The sequence shown here is derived from an EMBL/GenBank/DDBJ whole genome shotgun (WGS) entry which is preliminary data.</text>
</comment>
<dbReference type="Pfam" id="PF02464">
    <property type="entry name" value="CinA"/>
    <property type="match status" value="1"/>
</dbReference>
<dbReference type="Pfam" id="PF18146">
    <property type="entry name" value="CinA_KH"/>
    <property type="match status" value="1"/>
</dbReference>
<dbReference type="PIRSF" id="PIRSF006728">
    <property type="entry name" value="CinA"/>
    <property type="match status" value="1"/>
</dbReference>
<protein>
    <recommendedName>
        <fullName evidence="1">Putative competence-damage inducible protein</fullName>
    </recommendedName>
</protein>
<dbReference type="SUPFAM" id="SSF142433">
    <property type="entry name" value="CinA-like"/>
    <property type="match status" value="1"/>
</dbReference>
<evidence type="ECO:0000259" key="2">
    <source>
        <dbReference type="SMART" id="SM00852"/>
    </source>
</evidence>
<dbReference type="SUPFAM" id="SSF53218">
    <property type="entry name" value="Molybdenum cofactor biosynthesis proteins"/>
    <property type="match status" value="1"/>
</dbReference>
<dbReference type="RefSeq" id="WP_230495641.1">
    <property type="nucleotide sequence ID" value="NZ_CAKJTG010000005.1"/>
</dbReference>